<comment type="caution">
    <text evidence="1">The sequence shown here is derived from an EMBL/GenBank/DDBJ whole genome shotgun (WGS) entry which is preliminary data.</text>
</comment>
<sequence length="177" mass="19866">MRLLITRFVANTATHFILLRYQKRRRMKGSGSKGSSRRKRIAIGRASYEFWVWKEVAKRAGFVLFLTRAGDESRQSTRRRGCFSAVRRRWAATVDAVSFRIYPSYMDSTACSSFHSFSLSPEVLTSSALLPYGLDEGVDAGDINPSDSPSKFIRSICDATSGSDSPSFGKYRFSSKS</sequence>
<reference evidence="1 2" key="1">
    <citation type="journal article" date="2024" name="Plant Biotechnol. J.">
        <title>Dendrobium thyrsiflorum genome and its molecular insights into genes involved in important horticultural traits.</title>
        <authorList>
            <person name="Chen B."/>
            <person name="Wang J.Y."/>
            <person name="Zheng P.J."/>
            <person name="Li K.L."/>
            <person name="Liang Y.M."/>
            <person name="Chen X.F."/>
            <person name="Zhang C."/>
            <person name="Zhao X."/>
            <person name="He X."/>
            <person name="Zhang G.Q."/>
            <person name="Liu Z.J."/>
            <person name="Xu Q."/>
        </authorList>
    </citation>
    <scope>NUCLEOTIDE SEQUENCE [LARGE SCALE GENOMIC DNA]</scope>
    <source>
        <strain evidence="1">GZMU011</strain>
    </source>
</reference>
<gene>
    <name evidence="1" type="ORF">M5K25_017979</name>
</gene>
<keyword evidence="2" id="KW-1185">Reference proteome</keyword>
<name>A0ABD0UNU8_DENTH</name>
<evidence type="ECO:0000313" key="1">
    <source>
        <dbReference type="EMBL" id="KAL0912036.1"/>
    </source>
</evidence>
<dbReference type="Proteomes" id="UP001552299">
    <property type="component" value="Unassembled WGS sequence"/>
</dbReference>
<protein>
    <submittedName>
        <fullName evidence="1">Uncharacterized protein</fullName>
    </submittedName>
</protein>
<proteinExistence type="predicted"/>
<evidence type="ECO:0000313" key="2">
    <source>
        <dbReference type="Proteomes" id="UP001552299"/>
    </source>
</evidence>
<dbReference type="EMBL" id="JANQDX010000014">
    <property type="protein sequence ID" value="KAL0912036.1"/>
    <property type="molecule type" value="Genomic_DNA"/>
</dbReference>
<dbReference type="AlphaFoldDB" id="A0ABD0UNU8"/>
<accession>A0ABD0UNU8</accession>
<organism evidence="1 2">
    <name type="scientific">Dendrobium thyrsiflorum</name>
    <name type="common">Pinecone-like raceme dendrobium</name>
    <name type="synonym">Orchid</name>
    <dbReference type="NCBI Taxonomy" id="117978"/>
    <lineage>
        <taxon>Eukaryota</taxon>
        <taxon>Viridiplantae</taxon>
        <taxon>Streptophyta</taxon>
        <taxon>Embryophyta</taxon>
        <taxon>Tracheophyta</taxon>
        <taxon>Spermatophyta</taxon>
        <taxon>Magnoliopsida</taxon>
        <taxon>Liliopsida</taxon>
        <taxon>Asparagales</taxon>
        <taxon>Orchidaceae</taxon>
        <taxon>Epidendroideae</taxon>
        <taxon>Malaxideae</taxon>
        <taxon>Dendrobiinae</taxon>
        <taxon>Dendrobium</taxon>
    </lineage>
</organism>